<dbReference type="Proteomes" id="UP000297654">
    <property type="component" value="Unassembled WGS sequence"/>
</dbReference>
<dbReference type="AlphaFoldDB" id="A0A5F0CZM4"/>
<protein>
    <submittedName>
        <fullName evidence="1">Uncharacterized protein</fullName>
    </submittedName>
</protein>
<evidence type="ECO:0000313" key="1">
    <source>
        <dbReference type="EMBL" id="TFB83916.1"/>
    </source>
</evidence>
<comment type="caution">
    <text evidence="1">The sequence shown here is derived from an EMBL/GenBank/DDBJ whole genome shotgun (WGS) entry which is preliminary data.</text>
</comment>
<dbReference type="RefSeq" id="WP_092111472.1">
    <property type="nucleotide sequence ID" value="NZ_FOCN01000015.1"/>
</dbReference>
<evidence type="ECO:0000313" key="2">
    <source>
        <dbReference type="Proteomes" id="UP000297654"/>
    </source>
</evidence>
<gene>
    <name evidence="1" type="ORF">E3O10_16685</name>
</gene>
<organism evidence="1 2">
    <name type="scientific">Cryobacterium luteum</name>
    <dbReference type="NCBI Taxonomy" id="1424661"/>
    <lineage>
        <taxon>Bacteria</taxon>
        <taxon>Bacillati</taxon>
        <taxon>Actinomycetota</taxon>
        <taxon>Actinomycetes</taxon>
        <taxon>Micrococcales</taxon>
        <taxon>Microbacteriaceae</taxon>
        <taxon>Cryobacterium</taxon>
    </lineage>
</organism>
<dbReference type="OrthoDB" id="3699867at2"/>
<accession>A0A5F0CZM4</accession>
<sequence length="399" mass="44075">MPRKGRGVPHSLHDWIPDRHLGVAATLSHADELVGQIGDLLFDYQTLPGGIISLREVLTGSYSRTVVEQLAPIPRKIPLLVADALVALRAALEHALFTEVEFLDGALDEKAARLVEMPASDTYEKFDEWTKKRVRNGPPSLRAGSELMRRIDGLQPFHRTGAPQAHPLARLVLHTNHAKHRTPAITSVRLAALYRDDQMPHSVRDLSPRPEEPLRVGDVIAETPLGARVPVTLFPTIGINRPGSDRWPVLIQELDEISHWVRTQAVPRLITGGEPPEPALPTRYEISSGHFDERSAISAGSTTSAAERQKQHVSAATCRINLVDVLSKLEGSPSTPAIMAWLAELSDGEVLTRMYRIKPTHNYDPNIVLRNLEVLEGLRVEAESFACDYTQPVPRPGAE</sequence>
<name>A0A5F0CZM4_9MICO</name>
<dbReference type="EMBL" id="SOFF01000050">
    <property type="protein sequence ID" value="TFB83916.1"/>
    <property type="molecule type" value="Genomic_DNA"/>
</dbReference>
<keyword evidence="2" id="KW-1185">Reference proteome</keyword>
<proteinExistence type="predicted"/>
<reference evidence="1 2" key="1">
    <citation type="submission" date="2019-03" db="EMBL/GenBank/DDBJ databases">
        <title>Genomics of glacier-inhabiting Cryobacterium strains.</title>
        <authorList>
            <person name="Liu Q."/>
            <person name="Xin Y.-H."/>
        </authorList>
    </citation>
    <scope>NUCLEOTIDE SEQUENCE [LARGE SCALE GENOMIC DNA]</scope>
    <source>
        <strain evidence="1 2">Hh15</strain>
    </source>
</reference>